<comment type="similarity">
    <text evidence="1">Belongs to the AAA ATPase family.</text>
</comment>
<dbReference type="Gene3D" id="1.10.8.60">
    <property type="match status" value="1"/>
</dbReference>
<dbReference type="SUPFAM" id="SSF52540">
    <property type="entry name" value="P-loop containing nucleoside triphosphate hydrolases"/>
    <property type="match status" value="1"/>
</dbReference>
<reference evidence="8" key="1">
    <citation type="submission" date="2021-11" db="EMBL/GenBank/DDBJ databases">
        <authorList>
            <consortium name="Genoscope - CEA"/>
            <person name="William W."/>
        </authorList>
    </citation>
    <scope>NUCLEOTIDE SEQUENCE</scope>
</reference>
<keyword evidence="4 5" id="KW-0103">Bromodomain</keyword>
<feature type="compositionally biased region" description="Acidic residues" evidence="6">
    <location>
        <begin position="181"/>
        <end position="203"/>
    </location>
</feature>
<feature type="region of interest" description="Disordered" evidence="6">
    <location>
        <begin position="1061"/>
        <end position="1111"/>
    </location>
</feature>
<feature type="compositionally biased region" description="Basic and acidic residues" evidence="6">
    <location>
        <begin position="168"/>
        <end position="180"/>
    </location>
</feature>
<evidence type="ECO:0000313" key="8">
    <source>
        <dbReference type="EMBL" id="CAH0372431.1"/>
    </source>
</evidence>
<dbReference type="PANTHER" id="PTHR23069">
    <property type="entry name" value="AAA DOMAIN-CONTAINING"/>
    <property type="match status" value="1"/>
</dbReference>
<dbReference type="InterPro" id="IPR003593">
    <property type="entry name" value="AAA+_ATPase"/>
</dbReference>
<evidence type="ECO:0000256" key="6">
    <source>
        <dbReference type="SAM" id="MobiDB-lite"/>
    </source>
</evidence>
<dbReference type="PROSITE" id="PS50014">
    <property type="entry name" value="BROMODOMAIN_2"/>
    <property type="match status" value="1"/>
</dbReference>
<protein>
    <recommendedName>
        <fullName evidence="7">Bromo domain-containing protein</fullName>
    </recommendedName>
</protein>
<feature type="compositionally biased region" description="Basic and acidic residues" evidence="6">
    <location>
        <begin position="320"/>
        <end position="330"/>
    </location>
</feature>
<dbReference type="AlphaFoldDB" id="A0A8J2X332"/>
<feature type="compositionally biased region" description="Low complexity" evidence="6">
    <location>
        <begin position="126"/>
        <end position="139"/>
    </location>
</feature>
<dbReference type="GO" id="GO:0042393">
    <property type="term" value="F:histone binding"/>
    <property type="evidence" value="ECO:0007669"/>
    <property type="project" value="TreeGrafter"/>
</dbReference>
<dbReference type="InterPro" id="IPR003960">
    <property type="entry name" value="ATPase_AAA_CS"/>
</dbReference>
<feature type="compositionally biased region" description="Basic and acidic residues" evidence="6">
    <location>
        <begin position="1"/>
        <end position="12"/>
    </location>
</feature>
<dbReference type="InterPro" id="IPR001487">
    <property type="entry name" value="Bromodomain"/>
</dbReference>
<evidence type="ECO:0000256" key="4">
    <source>
        <dbReference type="ARBA" id="ARBA00023117"/>
    </source>
</evidence>
<dbReference type="GO" id="GO:0005634">
    <property type="term" value="C:nucleus"/>
    <property type="evidence" value="ECO:0007669"/>
    <property type="project" value="TreeGrafter"/>
</dbReference>
<dbReference type="SMART" id="SM00382">
    <property type="entry name" value="AAA"/>
    <property type="match status" value="1"/>
</dbReference>
<evidence type="ECO:0000259" key="7">
    <source>
        <dbReference type="PROSITE" id="PS50014"/>
    </source>
</evidence>
<dbReference type="SUPFAM" id="SSF47370">
    <property type="entry name" value="Bromodomain"/>
    <property type="match status" value="1"/>
</dbReference>
<dbReference type="InterPro" id="IPR045199">
    <property type="entry name" value="ATAD2-like"/>
</dbReference>
<dbReference type="Proteomes" id="UP000789595">
    <property type="component" value="Unassembled WGS sequence"/>
</dbReference>
<feature type="compositionally biased region" description="Acidic residues" evidence="6">
    <location>
        <begin position="76"/>
        <end position="86"/>
    </location>
</feature>
<feature type="compositionally biased region" description="Low complexity" evidence="6">
    <location>
        <begin position="1061"/>
        <end position="1070"/>
    </location>
</feature>
<feature type="compositionally biased region" description="Acidic residues" evidence="6">
    <location>
        <begin position="39"/>
        <end position="62"/>
    </location>
</feature>
<gene>
    <name evidence="8" type="ORF">PECAL_3P24270</name>
</gene>
<dbReference type="PANTHER" id="PTHR23069:SF7">
    <property type="entry name" value="P-LOOP CONTAINING NUCLEOSIDE TRIPHOSPHATE HYDROLASES SUPERFAMILY PROTEIN"/>
    <property type="match status" value="1"/>
</dbReference>
<dbReference type="InterPro" id="IPR036427">
    <property type="entry name" value="Bromodomain-like_sf"/>
</dbReference>
<dbReference type="EMBL" id="CAKKNE010000003">
    <property type="protein sequence ID" value="CAH0372431.1"/>
    <property type="molecule type" value="Genomic_DNA"/>
</dbReference>
<dbReference type="PROSITE" id="PS00674">
    <property type="entry name" value="AAA"/>
    <property type="match status" value="1"/>
</dbReference>
<evidence type="ECO:0000313" key="9">
    <source>
        <dbReference type="Proteomes" id="UP000789595"/>
    </source>
</evidence>
<proteinExistence type="inferred from homology"/>
<organism evidence="8 9">
    <name type="scientific">Pelagomonas calceolata</name>
    <dbReference type="NCBI Taxonomy" id="35677"/>
    <lineage>
        <taxon>Eukaryota</taxon>
        <taxon>Sar</taxon>
        <taxon>Stramenopiles</taxon>
        <taxon>Ochrophyta</taxon>
        <taxon>Pelagophyceae</taxon>
        <taxon>Pelagomonadales</taxon>
        <taxon>Pelagomonadaceae</taxon>
        <taxon>Pelagomonas</taxon>
    </lineage>
</organism>
<dbReference type="Gene3D" id="3.40.50.300">
    <property type="entry name" value="P-loop containing nucleotide triphosphate hydrolases"/>
    <property type="match status" value="1"/>
</dbReference>
<feature type="compositionally biased region" description="Pro residues" evidence="6">
    <location>
        <begin position="1071"/>
        <end position="1082"/>
    </location>
</feature>
<dbReference type="Gene3D" id="1.20.920.10">
    <property type="entry name" value="Bromodomain-like"/>
    <property type="match status" value="1"/>
</dbReference>
<keyword evidence="3" id="KW-0067">ATP-binding</keyword>
<evidence type="ECO:0000256" key="5">
    <source>
        <dbReference type="PROSITE-ProRule" id="PRU00035"/>
    </source>
</evidence>
<comment type="caution">
    <text evidence="8">The sequence shown here is derived from an EMBL/GenBank/DDBJ whole genome shotgun (WGS) entry which is preliminary data.</text>
</comment>
<dbReference type="GO" id="GO:0016887">
    <property type="term" value="F:ATP hydrolysis activity"/>
    <property type="evidence" value="ECO:0007669"/>
    <property type="project" value="InterPro"/>
</dbReference>
<dbReference type="FunFam" id="3.40.50.300:FF:000061">
    <property type="entry name" value="ATPase family, AAA domain-containing 2"/>
    <property type="match status" value="1"/>
</dbReference>
<feature type="compositionally biased region" description="Pro residues" evidence="6">
    <location>
        <begin position="113"/>
        <end position="125"/>
    </location>
</feature>
<dbReference type="InterPro" id="IPR041569">
    <property type="entry name" value="AAA_lid_3"/>
</dbReference>
<evidence type="ECO:0000256" key="3">
    <source>
        <dbReference type="ARBA" id="ARBA00022840"/>
    </source>
</evidence>
<keyword evidence="2" id="KW-0547">Nucleotide-binding</keyword>
<dbReference type="OrthoDB" id="5421at2759"/>
<feature type="compositionally biased region" description="Basic and acidic residues" evidence="6">
    <location>
        <begin position="1095"/>
        <end position="1108"/>
    </location>
</feature>
<feature type="compositionally biased region" description="Acidic residues" evidence="6">
    <location>
        <begin position="140"/>
        <end position="153"/>
    </location>
</feature>
<dbReference type="GO" id="GO:0005524">
    <property type="term" value="F:ATP binding"/>
    <property type="evidence" value="ECO:0007669"/>
    <property type="project" value="UniProtKB-KW"/>
</dbReference>
<dbReference type="GO" id="GO:0045815">
    <property type="term" value="P:transcription initiation-coupled chromatin remodeling"/>
    <property type="evidence" value="ECO:0007669"/>
    <property type="project" value="TreeGrafter"/>
</dbReference>
<feature type="region of interest" description="Disordered" evidence="6">
    <location>
        <begin position="1"/>
        <end position="361"/>
    </location>
</feature>
<evidence type="ECO:0000256" key="2">
    <source>
        <dbReference type="ARBA" id="ARBA00022741"/>
    </source>
</evidence>
<dbReference type="Pfam" id="PF17862">
    <property type="entry name" value="AAA_lid_3"/>
    <property type="match status" value="1"/>
</dbReference>
<evidence type="ECO:0000256" key="1">
    <source>
        <dbReference type="ARBA" id="ARBA00006914"/>
    </source>
</evidence>
<dbReference type="Pfam" id="PF00004">
    <property type="entry name" value="AAA"/>
    <property type="match status" value="1"/>
</dbReference>
<feature type="compositionally biased region" description="Basic residues" evidence="6">
    <location>
        <begin position="209"/>
        <end position="228"/>
    </location>
</feature>
<name>A0A8J2X332_9STRA</name>
<sequence>MPASDRPRRSAADDEPEEEEENRRPVRAARGARRRIVESDGDDDDFDAPSIDDDDDDGDEEAPLPTRRPKRGRANDDEDGEDDGEEAPLRRPKRGRADDAVPEAAAAEDPPAEEAPPAPEAPPPAAEAEAAAARPAAAAPEDEEDEEDESDDMAVDRAALLQPATRWPSDDEAPRRREDSPGSEEFEPEDSSEGDDDDDEESSSDGVRRRLPPRRAARRRTRNSRRARSPSSSVERYPRRERRPARPINVSGLSPNQGLAGAPPPRGRRGRDGGDDWRYKSDSDGGGGGRVGGYAPSPPRRPPRRRRPPPPPLFDSDDSSVARRGADQLSRRRSLPPPKHDLDLSSSSDEDAAAAGAAGPAPAVAPFQGVAGLDHHLKALEEMVLLPLKEPNLFKSLGITPPRGVLFHGPPGTGKTLVARQLARACSAHLVKNRPHDDRAEAKRSGVAFFVRNGADCLSKYVGEAEKALGSLFDEAKAKAPSIIFFDELDGLAPARAAGRGGSGELAQHSVVATLLALMDGLADRGDVVVIGATNRPDALDPALRRPGRFDRELQFCAPDESQRRAILALHTESWAPSSKPTPQLLSALAARTAGFCGADLRALCTEAALAAVRRARPDLYENTPGSRTAVVVSARDFEAAARKAAPAALRRSDLDVDACAPQALAPHRAPLYQASVDEALRALGARPPPAAAEPTGASAAFAAAISARRAPRKALAPFAAPASLVLAAADGARSRDVVLAAVAHAFKARGAGVAECGYATLLRDAARTGLPLDACLAARARDARRTAAPHADAVLVVQDVDGWSARAPDPLHLAFAAILNELRRDQRLVVVATAADAAAPRPAWLADAALVVVPPASPAARAAFWTAGLLDVKAAFRAALEALAAPPPPAAEAPAAAPPAPAPPKAVVAKRDDAKARHCWRELRVFLRACLRELRSDRALAPLWRPVDPEEQPEYLAVVAEPLDLGVVRARVDAARYKTLGAFLEDVGRVRTNAARLRAAFPGDARADDLSHAAHNAEDLCRSMAHAFRRKLGWDLVAACDRLEKRSLRRDRRAARAAVDAALAARAAPPDTPEQPPPPPVVGEDSSPDPTDADGPRPRKNEADAVERASQSFAAAVDALQPRLEAATAACDGAALERRLDGLFDAVASIDDGAPDDLPGVAAAAAERVRRAAGEDAGDR</sequence>
<dbReference type="Pfam" id="PF00439">
    <property type="entry name" value="Bromodomain"/>
    <property type="match status" value="1"/>
</dbReference>
<dbReference type="InterPro" id="IPR003959">
    <property type="entry name" value="ATPase_AAA_core"/>
</dbReference>
<keyword evidence="9" id="KW-1185">Reference proteome</keyword>
<feature type="compositionally biased region" description="Basic residues" evidence="6">
    <location>
        <begin position="25"/>
        <end position="34"/>
    </location>
</feature>
<feature type="domain" description="Bromo" evidence="7">
    <location>
        <begin position="936"/>
        <end position="995"/>
    </location>
</feature>
<dbReference type="GO" id="GO:0006337">
    <property type="term" value="P:nucleosome disassembly"/>
    <property type="evidence" value="ECO:0007669"/>
    <property type="project" value="TreeGrafter"/>
</dbReference>
<dbReference type="SMART" id="SM00297">
    <property type="entry name" value="BROMO"/>
    <property type="match status" value="1"/>
</dbReference>
<dbReference type="GO" id="GO:0003682">
    <property type="term" value="F:chromatin binding"/>
    <property type="evidence" value="ECO:0007669"/>
    <property type="project" value="TreeGrafter"/>
</dbReference>
<dbReference type="GO" id="GO:0006334">
    <property type="term" value="P:nucleosome assembly"/>
    <property type="evidence" value="ECO:0007669"/>
    <property type="project" value="TreeGrafter"/>
</dbReference>
<accession>A0A8J2X332</accession>
<dbReference type="InterPro" id="IPR027417">
    <property type="entry name" value="P-loop_NTPase"/>
</dbReference>
<feature type="compositionally biased region" description="Basic and acidic residues" evidence="6">
    <location>
        <begin position="270"/>
        <end position="283"/>
    </location>
</feature>